<keyword evidence="4" id="KW-0963">Cytoplasm</keyword>
<dbReference type="Proteomes" id="UP000477980">
    <property type="component" value="Unassembled WGS sequence"/>
</dbReference>
<evidence type="ECO:0000313" key="10">
    <source>
        <dbReference type="Proteomes" id="UP000477980"/>
    </source>
</evidence>
<evidence type="ECO:0000256" key="2">
    <source>
        <dbReference type="ARBA" id="ARBA00009695"/>
    </source>
</evidence>
<dbReference type="EMBL" id="VZCW01000369">
    <property type="protein sequence ID" value="MQN14008.1"/>
    <property type="molecule type" value="Genomic_DNA"/>
</dbReference>
<feature type="domain" description="RecX second three-helical" evidence="5">
    <location>
        <begin position="65"/>
        <end position="101"/>
    </location>
</feature>
<dbReference type="RefSeq" id="WP_153091638.1">
    <property type="nucleotide sequence ID" value="NZ_DAWCKQ010000083.1"/>
</dbReference>
<proteinExistence type="inferred from homology"/>
<dbReference type="PANTHER" id="PTHR33602">
    <property type="entry name" value="REGULATORY PROTEIN RECX FAMILY PROTEIN"/>
    <property type="match status" value="1"/>
</dbReference>
<dbReference type="Pfam" id="PF02631">
    <property type="entry name" value="RecX_HTH2"/>
    <property type="match status" value="1"/>
</dbReference>
<evidence type="ECO:0000313" key="9">
    <source>
        <dbReference type="Proteomes" id="UP000442105"/>
    </source>
</evidence>
<gene>
    <name evidence="8" type="ORF">F7D25_01705</name>
    <name evidence="7" type="ORF">F7D95_14675</name>
</gene>
<dbReference type="InterPro" id="IPR036388">
    <property type="entry name" value="WH-like_DNA-bd_sf"/>
</dbReference>
<evidence type="ECO:0000256" key="1">
    <source>
        <dbReference type="ARBA" id="ARBA00004496"/>
    </source>
</evidence>
<organism evidence="8 10">
    <name type="scientific">Segatella copri</name>
    <dbReference type="NCBI Taxonomy" id="165179"/>
    <lineage>
        <taxon>Bacteria</taxon>
        <taxon>Pseudomonadati</taxon>
        <taxon>Bacteroidota</taxon>
        <taxon>Bacteroidia</taxon>
        <taxon>Bacteroidales</taxon>
        <taxon>Prevotellaceae</taxon>
        <taxon>Segatella</taxon>
    </lineage>
</organism>
<dbReference type="Pfam" id="PF21981">
    <property type="entry name" value="RecX_HTH3"/>
    <property type="match status" value="1"/>
</dbReference>
<name>A0A6G1VID3_9BACT</name>
<dbReference type="GO" id="GO:0005737">
    <property type="term" value="C:cytoplasm"/>
    <property type="evidence" value="ECO:0007669"/>
    <property type="project" value="UniProtKB-SubCell"/>
</dbReference>
<evidence type="ECO:0000259" key="5">
    <source>
        <dbReference type="Pfam" id="PF02631"/>
    </source>
</evidence>
<evidence type="ECO:0000313" key="8">
    <source>
        <dbReference type="EMBL" id="MQP13150.1"/>
    </source>
</evidence>
<evidence type="ECO:0000313" key="7">
    <source>
        <dbReference type="EMBL" id="MQN14008.1"/>
    </source>
</evidence>
<sequence length="176" mass="21307">MEYYNNSKRPKKPMTEQQALLKLTTLCTQAEHCSQEMLDKMKKWELPEDAIARNMEFLTQKKFIDDERFTRFFINDKIKYNKWGRRKVEQALWMKHIPKEISDPIFEEIEDDMYLETLLPLLKNKYKNIKAKNDYERSMKLIRFALGRGYGMDVIHKCIDKMKEEDLGDIDFEDDF</sequence>
<dbReference type="PANTHER" id="PTHR33602:SF1">
    <property type="entry name" value="REGULATORY PROTEIN RECX FAMILY PROTEIN"/>
    <property type="match status" value="1"/>
</dbReference>
<accession>A0A6G1VID3</accession>
<dbReference type="InterPro" id="IPR053925">
    <property type="entry name" value="RecX_HTH_3rd"/>
</dbReference>
<dbReference type="InterPro" id="IPR053924">
    <property type="entry name" value="RecX_HTH_2nd"/>
</dbReference>
<evidence type="ECO:0000256" key="3">
    <source>
        <dbReference type="ARBA" id="ARBA00018111"/>
    </source>
</evidence>
<protein>
    <recommendedName>
        <fullName evidence="3">Regulatory protein RecX</fullName>
    </recommendedName>
</protein>
<dbReference type="EMBL" id="VZAH01000014">
    <property type="protein sequence ID" value="MQP13150.1"/>
    <property type="molecule type" value="Genomic_DNA"/>
</dbReference>
<dbReference type="Proteomes" id="UP000442105">
    <property type="component" value="Unassembled WGS sequence"/>
</dbReference>
<dbReference type="GO" id="GO:0006282">
    <property type="term" value="P:regulation of DNA repair"/>
    <property type="evidence" value="ECO:0007669"/>
    <property type="project" value="InterPro"/>
</dbReference>
<comment type="similarity">
    <text evidence="2">Belongs to the RecX family.</text>
</comment>
<comment type="subcellular location">
    <subcellularLocation>
        <location evidence="1">Cytoplasm</location>
    </subcellularLocation>
</comment>
<evidence type="ECO:0000259" key="6">
    <source>
        <dbReference type="Pfam" id="PF21981"/>
    </source>
</evidence>
<feature type="domain" description="RecX third three-helical" evidence="6">
    <location>
        <begin position="114"/>
        <end position="159"/>
    </location>
</feature>
<dbReference type="OrthoDB" id="1523826at2"/>
<reference evidence="9 10" key="1">
    <citation type="submission" date="2019-09" db="EMBL/GenBank/DDBJ databases">
        <title>Distinct polysaccharide growth profiles of human intestinal Prevotella copri isolates.</title>
        <authorList>
            <person name="Fehlner-Peach H."/>
            <person name="Magnabosco C."/>
            <person name="Raghavan V."/>
            <person name="Scher J.U."/>
            <person name="Tett A."/>
            <person name="Cox L.M."/>
            <person name="Gottsegen C."/>
            <person name="Watters A."/>
            <person name="Wiltshire- Gordon J.D."/>
            <person name="Segata N."/>
            <person name="Bonneau R."/>
            <person name="Littman D.R."/>
        </authorList>
    </citation>
    <scope>NUCLEOTIDE SEQUENCE [LARGE SCALE GENOMIC DNA]</scope>
    <source>
        <strain evidence="8">IAA917</strain>
        <strain evidence="10">iAA917</strain>
        <strain evidence="7">IAQ1179</strain>
        <strain evidence="9">iAQ1179</strain>
    </source>
</reference>
<dbReference type="Gene3D" id="1.10.10.10">
    <property type="entry name" value="Winged helix-like DNA-binding domain superfamily/Winged helix DNA-binding domain"/>
    <property type="match status" value="2"/>
</dbReference>
<evidence type="ECO:0000256" key="4">
    <source>
        <dbReference type="ARBA" id="ARBA00022490"/>
    </source>
</evidence>
<dbReference type="AlphaFoldDB" id="A0A6G1VID3"/>
<comment type="caution">
    <text evidence="8">The sequence shown here is derived from an EMBL/GenBank/DDBJ whole genome shotgun (WGS) entry which is preliminary data.</text>
</comment>
<dbReference type="InterPro" id="IPR003783">
    <property type="entry name" value="Regulatory_RecX"/>
</dbReference>